<evidence type="ECO:0000313" key="2">
    <source>
        <dbReference type="Proteomes" id="UP000807025"/>
    </source>
</evidence>
<organism evidence="1 2">
    <name type="scientific">Pleurotus eryngii</name>
    <name type="common">Boletus of the steppes</name>
    <dbReference type="NCBI Taxonomy" id="5323"/>
    <lineage>
        <taxon>Eukaryota</taxon>
        <taxon>Fungi</taxon>
        <taxon>Dikarya</taxon>
        <taxon>Basidiomycota</taxon>
        <taxon>Agaricomycotina</taxon>
        <taxon>Agaricomycetes</taxon>
        <taxon>Agaricomycetidae</taxon>
        <taxon>Agaricales</taxon>
        <taxon>Pleurotineae</taxon>
        <taxon>Pleurotaceae</taxon>
        <taxon>Pleurotus</taxon>
    </lineage>
</organism>
<comment type="caution">
    <text evidence="1">The sequence shown here is derived from an EMBL/GenBank/DDBJ whole genome shotgun (WGS) entry which is preliminary data.</text>
</comment>
<sequence length="156" mass="17610">MLIEIRWMRTDGPGVDGPRMDLRNSPRVLPRFPAYYTIQYTVNSPRPRTPSVLPQSFLSLFPSGFPRLRPPSPHAPTRLSASAIRRESCLFFDIFLSPPLSLPSVRHTRMLRCTPSGFDGLRSKLSWVRPPDSRASPFLDSNSGFLEAPQLNSKAM</sequence>
<dbReference type="Proteomes" id="UP000807025">
    <property type="component" value="Unassembled WGS sequence"/>
</dbReference>
<dbReference type="EMBL" id="MU154619">
    <property type="protein sequence ID" value="KAF9491463.1"/>
    <property type="molecule type" value="Genomic_DNA"/>
</dbReference>
<proteinExistence type="predicted"/>
<keyword evidence="2" id="KW-1185">Reference proteome</keyword>
<evidence type="ECO:0000313" key="1">
    <source>
        <dbReference type="EMBL" id="KAF9491463.1"/>
    </source>
</evidence>
<protein>
    <submittedName>
        <fullName evidence="1">Uncharacterized protein</fullName>
    </submittedName>
</protein>
<gene>
    <name evidence="1" type="ORF">BDN71DRAFT_1452918</name>
</gene>
<accession>A0A9P5ZNQ9</accession>
<name>A0A9P5ZNQ9_PLEER</name>
<reference evidence="1" key="1">
    <citation type="submission" date="2020-11" db="EMBL/GenBank/DDBJ databases">
        <authorList>
            <consortium name="DOE Joint Genome Institute"/>
            <person name="Ahrendt S."/>
            <person name="Riley R."/>
            <person name="Andreopoulos W."/>
            <person name="Labutti K."/>
            <person name="Pangilinan J."/>
            <person name="Ruiz-Duenas F.J."/>
            <person name="Barrasa J.M."/>
            <person name="Sanchez-Garcia M."/>
            <person name="Camarero S."/>
            <person name="Miyauchi S."/>
            <person name="Serrano A."/>
            <person name="Linde D."/>
            <person name="Babiker R."/>
            <person name="Drula E."/>
            <person name="Ayuso-Fernandez I."/>
            <person name="Pacheco R."/>
            <person name="Padilla G."/>
            <person name="Ferreira P."/>
            <person name="Barriuso J."/>
            <person name="Kellner H."/>
            <person name="Castanera R."/>
            <person name="Alfaro M."/>
            <person name="Ramirez L."/>
            <person name="Pisabarro A.G."/>
            <person name="Kuo A."/>
            <person name="Tritt A."/>
            <person name="Lipzen A."/>
            <person name="He G."/>
            <person name="Yan M."/>
            <person name="Ng V."/>
            <person name="Cullen D."/>
            <person name="Martin F."/>
            <person name="Rosso M.-N."/>
            <person name="Henrissat B."/>
            <person name="Hibbett D."/>
            <person name="Martinez A.T."/>
            <person name="Grigoriev I.V."/>
        </authorList>
    </citation>
    <scope>NUCLEOTIDE SEQUENCE</scope>
    <source>
        <strain evidence="1">ATCC 90797</strain>
    </source>
</reference>
<dbReference type="AlphaFoldDB" id="A0A9P5ZNQ9"/>